<dbReference type="Gene3D" id="1.20.120.350">
    <property type="entry name" value="Voltage-gated potassium channels. Chain C"/>
    <property type="match status" value="1"/>
</dbReference>
<dbReference type="GO" id="GO:0006814">
    <property type="term" value="P:sodium ion transport"/>
    <property type="evidence" value="ECO:0007669"/>
    <property type="project" value="TreeGrafter"/>
</dbReference>
<accession>A0AA35QTN3</accession>
<evidence type="ECO:0000313" key="7">
    <source>
        <dbReference type="Proteomes" id="UP001174909"/>
    </source>
</evidence>
<sequence>MGEKKGGSSPSFRRIWKWRRRRLQNLGFRQSIPTPRSTDEENALSFTDIVDEDERTTEGRVQRVFVGWFVDSLAFRLAMLLVILLNCLVIGIQTDRYLEDNYGAVFVALDKLFLTVFVLE</sequence>
<name>A0AA35QTN3_GEOBA</name>
<dbReference type="PANTHER" id="PTHR47077:SF1">
    <property type="entry name" value="CATION CHANNEL SPERM-ASSOCIATED PROTEIN 4"/>
    <property type="match status" value="1"/>
</dbReference>
<dbReference type="EMBL" id="CASHTH010000098">
    <property type="protein sequence ID" value="CAI7990970.1"/>
    <property type="molecule type" value="Genomic_DNA"/>
</dbReference>
<comment type="subcellular location">
    <subcellularLocation>
        <location evidence="1">Membrane</location>
        <topology evidence="1">Multi-pass membrane protein</topology>
    </subcellularLocation>
</comment>
<dbReference type="GO" id="GO:0005227">
    <property type="term" value="F:calcium-activated cation channel activity"/>
    <property type="evidence" value="ECO:0007669"/>
    <property type="project" value="InterPro"/>
</dbReference>
<organism evidence="6 7">
    <name type="scientific">Geodia barretti</name>
    <name type="common">Barrett's horny sponge</name>
    <dbReference type="NCBI Taxonomy" id="519541"/>
    <lineage>
        <taxon>Eukaryota</taxon>
        <taxon>Metazoa</taxon>
        <taxon>Porifera</taxon>
        <taxon>Demospongiae</taxon>
        <taxon>Heteroscleromorpha</taxon>
        <taxon>Tetractinellida</taxon>
        <taxon>Astrophorina</taxon>
        <taxon>Geodiidae</taxon>
        <taxon>Geodia</taxon>
    </lineage>
</organism>
<dbReference type="GO" id="GO:0097228">
    <property type="term" value="C:sperm principal piece"/>
    <property type="evidence" value="ECO:0007669"/>
    <property type="project" value="TreeGrafter"/>
</dbReference>
<keyword evidence="3 5" id="KW-1133">Transmembrane helix</keyword>
<dbReference type="Proteomes" id="UP001174909">
    <property type="component" value="Unassembled WGS sequence"/>
</dbReference>
<evidence type="ECO:0000313" key="6">
    <source>
        <dbReference type="EMBL" id="CAI7990970.1"/>
    </source>
</evidence>
<evidence type="ECO:0000256" key="2">
    <source>
        <dbReference type="ARBA" id="ARBA00022692"/>
    </source>
</evidence>
<keyword evidence="2 5" id="KW-0812">Transmembrane</keyword>
<dbReference type="GO" id="GO:0001669">
    <property type="term" value="C:acrosomal vesicle"/>
    <property type="evidence" value="ECO:0007669"/>
    <property type="project" value="TreeGrafter"/>
</dbReference>
<dbReference type="GO" id="GO:0036128">
    <property type="term" value="C:CatSper complex"/>
    <property type="evidence" value="ECO:0007669"/>
    <property type="project" value="InterPro"/>
</dbReference>
<feature type="non-terminal residue" evidence="6">
    <location>
        <position position="1"/>
    </location>
</feature>
<dbReference type="InterPro" id="IPR028744">
    <property type="entry name" value="CatSper4"/>
</dbReference>
<dbReference type="GO" id="GO:0048240">
    <property type="term" value="P:sperm capacitation"/>
    <property type="evidence" value="ECO:0007669"/>
    <property type="project" value="TreeGrafter"/>
</dbReference>
<evidence type="ECO:0000256" key="1">
    <source>
        <dbReference type="ARBA" id="ARBA00004141"/>
    </source>
</evidence>
<dbReference type="GO" id="GO:0005245">
    <property type="term" value="F:voltage-gated calcium channel activity"/>
    <property type="evidence" value="ECO:0007669"/>
    <property type="project" value="TreeGrafter"/>
</dbReference>
<reference evidence="6" key="1">
    <citation type="submission" date="2023-03" db="EMBL/GenBank/DDBJ databases">
        <authorList>
            <person name="Steffen K."/>
            <person name="Cardenas P."/>
        </authorList>
    </citation>
    <scope>NUCLEOTIDE SEQUENCE</scope>
</reference>
<dbReference type="AlphaFoldDB" id="A0AA35QTN3"/>
<gene>
    <name evidence="6" type="ORF">GBAR_LOCUS602</name>
</gene>
<feature type="transmembrane region" description="Helical" evidence="5">
    <location>
        <begin position="73"/>
        <end position="90"/>
    </location>
</feature>
<proteinExistence type="predicted"/>
<dbReference type="PANTHER" id="PTHR47077">
    <property type="entry name" value="ION_TRANS DOMAIN-CONTAINING PROTEIN"/>
    <property type="match status" value="1"/>
</dbReference>
<protein>
    <submittedName>
        <fullName evidence="6">Uncharacterized protein</fullName>
    </submittedName>
</protein>
<evidence type="ECO:0000256" key="4">
    <source>
        <dbReference type="ARBA" id="ARBA00023136"/>
    </source>
</evidence>
<dbReference type="GO" id="GO:0030317">
    <property type="term" value="P:flagellated sperm motility"/>
    <property type="evidence" value="ECO:0007669"/>
    <property type="project" value="InterPro"/>
</dbReference>
<evidence type="ECO:0000256" key="3">
    <source>
        <dbReference type="ARBA" id="ARBA00022989"/>
    </source>
</evidence>
<dbReference type="InterPro" id="IPR027359">
    <property type="entry name" value="Volt_channel_dom_sf"/>
</dbReference>
<keyword evidence="4 5" id="KW-0472">Membrane</keyword>
<keyword evidence="7" id="KW-1185">Reference proteome</keyword>
<evidence type="ECO:0000256" key="5">
    <source>
        <dbReference type="SAM" id="Phobius"/>
    </source>
</evidence>
<comment type="caution">
    <text evidence="6">The sequence shown here is derived from an EMBL/GenBank/DDBJ whole genome shotgun (WGS) entry which is preliminary data.</text>
</comment>